<feature type="domain" description="NmrA-like" evidence="4">
    <location>
        <begin position="3"/>
        <end position="239"/>
    </location>
</feature>
<dbReference type="AlphaFoldDB" id="A0A8K0VXD6"/>
<sequence>MVKIAIAGGSGNVAQEIIDGLVATKKHEILLFTRKDPPPSDPSSAVTWAKTDYLDVKQLTSLLAGTHTVFSFVAPYLDQEEAFNAQKNLIDASIQAGVKRFAPSEWASANFAHLSWYTYKAKTREYLSAINKDAKVLEYCLFQPGLFTNYLTWPHSSAKHVKSLDTPWDYGNRRILQREGGEEDIITLTTVDDLVNVVVRAVEFDGEWPTNGGIRGTQLTMAELVALGEKIRGGKFTVEDFKSEDLESGSFKPSWLPKLEHPSIAPEHVDAASKMIVQGFLLAFPEKAFDIGDQWNKILPNYKFTGAEEFLTEAWKGKP</sequence>
<evidence type="ECO:0000313" key="5">
    <source>
        <dbReference type="EMBL" id="KAH7084005.1"/>
    </source>
</evidence>
<comment type="caution">
    <text evidence="5">The sequence shown here is derived from an EMBL/GenBank/DDBJ whole genome shotgun (WGS) entry which is preliminary data.</text>
</comment>
<dbReference type="PANTHER" id="PTHR47706:SF4">
    <property type="entry name" value="NMRA-LIKE DOMAIN-CONTAINING PROTEIN"/>
    <property type="match status" value="1"/>
</dbReference>
<keyword evidence="6" id="KW-1185">Reference proteome</keyword>
<gene>
    <name evidence="5" type="ORF">FB567DRAFT_446364</name>
</gene>
<protein>
    <recommendedName>
        <fullName evidence="4">NmrA-like domain-containing protein</fullName>
    </recommendedName>
</protein>
<keyword evidence="2" id="KW-0521">NADP</keyword>
<dbReference type="PANTHER" id="PTHR47706">
    <property type="entry name" value="NMRA-LIKE FAMILY PROTEIN"/>
    <property type="match status" value="1"/>
</dbReference>
<evidence type="ECO:0000256" key="3">
    <source>
        <dbReference type="ARBA" id="ARBA00023002"/>
    </source>
</evidence>
<comment type="similarity">
    <text evidence="1">Belongs to the NmrA-type oxidoreductase family. Isoflavone reductase subfamily.</text>
</comment>
<name>A0A8K0VXD6_9PLEO</name>
<dbReference type="EMBL" id="JAGMVJ010000013">
    <property type="protein sequence ID" value="KAH7084005.1"/>
    <property type="molecule type" value="Genomic_DNA"/>
</dbReference>
<dbReference type="Proteomes" id="UP000813461">
    <property type="component" value="Unassembled WGS sequence"/>
</dbReference>
<evidence type="ECO:0000259" key="4">
    <source>
        <dbReference type="Pfam" id="PF05368"/>
    </source>
</evidence>
<dbReference type="InterPro" id="IPR036291">
    <property type="entry name" value="NAD(P)-bd_dom_sf"/>
</dbReference>
<dbReference type="SUPFAM" id="SSF51735">
    <property type="entry name" value="NAD(P)-binding Rossmann-fold domains"/>
    <property type="match status" value="1"/>
</dbReference>
<evidence type="ECO:0000313" key="6">
    <source>
        <dbReference type="Proteomes" id="UP000813461"/>
    </source>
</evidence>
<keyword evidence="3" id="KW-0560">Oxidoreductase</keyword>
<proteinExistence type="inferred from homology"/>
<accession>A0A8K0VXD6</accession>
<dbReference type="GO" id="GO:0016491">
    <property type="term" value="F:oxidoreductase activity"/>
    <property type="evidence" value="ECO:0007669"/>
    <property type="project" value="UniProtKB-KW"/>
</dbReference>
<dbReference type="OrthoDB" id="10000533at2759"/>
<dbReference type="Gene3D" id="3.40.50.720">
    <property type="entry name" value="NAD(P)-binding Rossmann-like Domain"/>
    <property type="match status" value="1"/>
</dbReference>
<dbReference type="InterPro" id="IPR051609">
    <property type="entry name" value="NmrA/Isoflavone_reductase-like"/>
</dbReference>
<dbReference type="Pfam" id="PF05368">
    <property type="entry name" value="NmrA"/>
    <property type="match status" value="1"/>
</dbReference>
<reference evidence="5" key="1">
    <citation type="journal article" date="2021" name="Nat. Commun.">
        <title>Genetic determinants of endophytism in the Arabidopsis root mycobiome.</title>
        <authorList>
            <person name="Mesny F."/>
            <person name="Miyauchi S."/>
            <person name="Thiergart T."/>
            <person name="Pickel B."/>
            <person name="Atanasova L."/>
            <person name="Karlsson M."/>
            <person name="Huettel B."/>
            <person name="Barry K.W."/>
            <person name="Haridas S."/>
            <person name="Chen C."/>
            <person name="Bauer D."/>
            <person name="Andreopoulos W."/>
            <person name="Pangilinan J."/>
            <person name="LaButti K."/>
            <person name="Riley R."/>
            <person name="Lipzen A."/>
            <person name="Clum A."/>
            <person name="Drula E."/>
            <person name="Henrissat B."/>
            <person name="Kohler A."/>
            <person name="Grigoriev I.V."/>
            <person name="Martin F.M."/>
            <person name="Hacquard S."/>
        </authorList>
    </citation>
    <scope>NUCLEOTIDE SEQUENCE</scope>
    <source>
        <strain evidence="5">MPI-SDFR-AT-0120</strain>
    </source>
</reference>
<evidence type="ECO:0000256" key="2">
    <source>
        <dbReference type="ARBA" id="ARBA00022857"/>
    </source>
</evidence>
<dbReference type="InterPro" id="IPR008030">
    <property type="entry name" value="NmrA-like"/>
</dbReference>
<organism evidence="5 6">
    <name type="scientific">Paraphoma chrysanthemicola</name>
    <dbReference type="NCBI Taxonomy" id="798071"/>
    <lineage>
        <taxon>Eukaryota</taxon>
        <taxon>Fungi</taxon>
        <taxon>Dikarya</taxon>
        <taxon>Ascomycota</taxon>
        <taxon>Pezizomycotina</taxon>
        <taxon>Dothideomycetes</taxon>
        <taxon>Pleosporomycetidae</taxon>
        <taxon>Pleosporales</taxon>
        <taxon>Pleosporineae</taxon>
        <taxon>Phaeosphaeriaceae</taxon>
        <taxon>Paraphoma</taxon>
    </lineage>
</organism>
<evidence type="ECO:0000256" key="1">
    <source>
        <dbReference type="ARBA" id="ARBA00005725"/>
    </source>
</evidence>